<comment type="caution">
    <text evidence="2">The sequence shown here is derived from an EMBL/GenBank/DDBJ whole genome shotgun (WGS) entry which is preliminary data.</text>
</comment>
<dbReference type="Proteomes" id="UP000053860">
    <property type="component" value="Unassembled WGS sequence"/>
</dbReference>
<dbReference type="PATRIC" id="fig|294710.3.peg.759"/>
<dbReference type="EMBL" id="LGGN01000069">
    <property type="protein sequence ID" value="KUK78128.1"/>
    <property type="molecule type" value="Genomic_DNA"/>
</dbReference>
<evidence type="ECO:0000313" key="2">
    <source>
        <dbReference type="EMBL" id="KUK78128.1"/>
    </source>
</evidence>
<feature type="chain" id="PRO_5007096952" description="Lipoprotein" evidence="1">
    <location>
        <begin position="25"/>
        <end position="576"/>
    </location>
</feature>
<keyword evidence="1" id="KW-0732">Signal</keyword>
<organism evidence="2 3">
    <name type="scientific">Proteiniphilum acetatigenes</name>
    <dbReference type="NCBI Taxonomy" id="294710"/>
    <lineage>
        <taxon>Bacteria</taxon>
        <taxon>Pseudomonadati</taxon>
        <taxon>Bacteroidota</taxon>
        <taxon>Bacteroidia</taxon>
        <taxon>Bacteroidales</taxon>
        <taxon>Dysgonomonadaceae</taxon>
        <taxon>Proteiniphilum</taxon>
    </lineage>
</organism>
<dbReference type="AlphaFoldDB" id="A0A101HJS6"/>
<name>A0A101HJS6_9BACT</name>
<evidence type="ECO:0000256" key="1">
    <source>
        <dbReference type="SAM" id="SignalP"/>
    </source>
</evidence>
<proteinExistence type="predicted"/>
<accession>A0A101HJS6</accession>
<gene>
    <name evidence="2" type="ORF">XD92_0508</name>
</gene>
<sequence length="576" mass="65412">MKVNAKLLLLLTASLLLLSCTTERDYGTPVMQTTIERIELMPASPEPYKIINWKQKALALDDYLFDMSADLPAGPLIWLDHNQRNIPQVTFGLYTAINDVRQGHDKNNGEFHESLNSLAALLGGGLMGIDKTNQNGYNFVKMIQNYFNSDNGWNIMMNNTTPEVAQLGGGYGRDWWYDVFPNVLFYNLCDLYPDVEKSENLQRIIAEQFCKADSVLNGNYDYSYFDYAQMKGMVNQIPLQQDAAGGHGYVLYAAYRKFGDPRYLKRAKSAIEALNSQQESRFYEILLPVGAYTAARLNAEEGSSYDVGKMLNWIFEGTTNRDGRYGWGVIVDKWGRYDVSGLQGSITDRGGYAFLMNSIKMTMPLVPMVKYEPQFARAIGRWMLNNVNASRLFFPDEIPDENQWLPGMQDYTNSIIAYEGLRYEDDYNKPELSGVHPVALGDGPKWHEENPKESMFSVYSTAPVGIMGAIVDTTNVERILKLNCNVTDFYADNDYPVYLLYNPYNERQKIKYNTGNEEVDLFDIISKSYLAKSVDRETEIEIPADQAVVVVELPSGAIIERDKERLSVNGNIILYK</sequence>
<evidence type="ECO:0008006" key="4">
    <source>
        <dbReference type="Google" id="ProtNLM"/>
    </source>
</evidence>
<feature type="signal peptide" evidence="1">
    <location>
        <begin position="1"/>
        <end position="24"/>
    </location>
</feature>
<protein>
    <recommendedName>
        <fullName evidence="4">Lipoprotein</fullName>
    </recommendedName>
</protein>
<dbReference type="PROSITE" id="PS51257">
    <property type="entry name" value="PROKAR_LIPOPROTEIN"/>
    <property type="match status" value="1"/>
</dbReference>
<evidence type="ECO:0000313" key="3">
    <source>
        <dbReference type="Proteomes" id="UP000053860"/>
    </source>
</evidence>
<reference evidence="3" key="1">
    <citation type="journal article" date="2015" name="MBio">
        <title>Genome-Resolved Metagenomic Analysis Reveals Roles for Candidate Phyla and Other Microbial Community Members in Biogeochemical Transformations in Oil Reservoirs.</title>
        <authorList>
            <person name="Hu P."/>
            <person name="Tom L."/>
            <person name="Singh A."/>
            <person name="Thomas B.C."/>
            <person name="Baker B.J."/>
            <person name="Piceno Y.M."/>
            <person name="Andersen G.L."/>
            <person name="Banfield J.F."/>
        </authorList>
    </citation>
    <scope>NUCLEOTIDE SEQUENCE [LARGE SCALE GENOMIC DNA]</scope>
</reference>